<feature type="compositionally biased region" description="Basic and acidic residues" evidence="1">
    <location>
        <begin position="183"/>
        <end position="202"/>
    </location>
</feature>
<evidence type="ECO:0000313" key="3">
    <source>
        <dbReference type="Proteomes" id="UP000008896"/>
    </source>
</evidence>
<reference evidence="2 3" key="2">
    <citation type="journal article" date="2013" name="Nat. Genet.">
        <title>Genomic analysis of smooth tubercle bacilli provides insights into ancestry and pathoadaptation of Mycobacterium tuberculosis.</title>
        <authorList>
            <person name="Supply P."/>
            <person name="Marceau M."/>
            <person name="Mangenot S."/>
            <person name="Roche D."/>
            <person name="Rouanet C."/>
            <person name="Khanna V."/>
            <person name="Majlessi L."/>
            <person name="Criscuolo A."/>
            <person name="Tap J."/>
            <person name="Pawlik A."/>
            <person name="Fiette L."/>
            <person name="Orgeur M."/>
            <person name="Fabre M."/>
            <person name="Parmentier C."/>
            <person name="Frigui W."/>
            <person name="Simeone R."/>
            <person name="Boritsch E.C."/>
            <person name="Debrie A.S."/>
            <person name="Willery E."/>
            <person name="Walker D."/>
            <person name="Quail M.A."/>
            <person name="Ma L."/>
            <person name="Bouchier C."/>
            <person name="Salvignol G."/>
            <person name="Sayes F."/>
            <person name="Cascioferro A."/>
            <person name="Seemann T."/>
            <person name="Barbe V."/>
            <person name="Locht C."/>
            <person name="Gutierrez M.C."/>
            <person name="Leclerc C."/>
            <person name="Bentley S.D."/>
            <person name="Stinear T.P."/>
            <person name="Brisse S."/>
            <person name="Medigue C."/>
            <person name="Parkhill J."/>
            <person name="Cruveiller S."/>
            <person name="Brosch R."/>
        </authorList>
    </citation>
    <scope>NUCLEOTIDE SEQUENCE [LARGE SCALE GENOMIC DNA]</scope>
    <source>
        <strain evidence="2 3">CIPT 140010059</strain>
    </source>
</reference>
<dbReference type="EMBL" id="HE572590">
    <property type="protein sequence ID" value="CCC43487.1"/>
    <property type="molecule type" value="Genomic_DNA"/>
</dbReference>
<dbReference type="KEGG" id="mce:MCAN_11511"/>
<organism evidence="2 3">
    <name type="scientific">Mycobacterium canettii (strain CIPT 140010059)</name>
    <dbReference type="NCBI Taxonomy" id="1048245"/>
    <lineage>
        <taxon>Bacteria</taxon>
        <taxon>Bacillati</taxon>
        <taxon>Actinomycetota</taxon>
        <taxon>Actinomycetes</taxon>
        <taxon>Mycobacteriales</taxon>
        <taxon>Mycobacteriaceae</taxon>
        <taxon>Mycobacterium</taxon>
        <taxon>Mycobacterium tuberculosis complex</taxon>
    </lineage>
</organism>
<evidence type="ECO:0000313" key="2">
    <source>
        <dbReference type="EMBL" id="CCC43487.1"/>
    </source>
</evidence>
<feature type="region of interest" description="Disordered" evidence="1">
    <location>
        <begin position="1"/>
        <end position="50"/>
    </location>
</feature>
<sequence length="293" mass="31865">MQRSRHQCAGDPHGCQRERQPVKARLAGRPPQRKAQHHSADNQRDADDHTAAAHDSRRFMMGHSDIGDRTTKLGKHAAAVWSGGLAHAGRTFAVGVVRMCRLVRRVPAGGPGFTGPGVGPARGGVISRHPALPVLTQVYEPAFLVALLTTIRTASNLARRRYGPWNGPRRSRAIQHSAATIRAVERPEEKPRNPAQRGDDTGRGTARGEAAQSSTARRRYGPWNGPRRSRAIQHSAATIRAVERPEEKPRNPAQRGDDTGRGTARGEAAQSSTARRRYGPWNGPAMAVPLARI</sequence>
<dbReference type="Proteomes" id="UP000008896">
    <property type="component" value="Chromosome"/>
</dbReference>
<reference evidence="2 3" key="1">
    <citation type="journal article" date="2012" name="PLoS Negl. Trop. Dis.">
        <title>The Genome of Mycobacterium Africanum West African 2 Reveals a Lineage-Specific Locus and Genome Erosion Common to the M. tuberculosis Complex.</title>
        <authorList>
            <person name="Bentley S.D."/>
            <person name="Comas I."/>
            <person name="Bryant J.M."/>
            <person name="Walker D."/>
            <person name="Smith N.H."/>
            <person name="Harris S.R."/>
            <person name="Thurston S."/>
            <person name="Gagneux S."/>
            <person name="Wood J."/>
            <person name="Antonio M."/>
            <person name="Quail M.A."/>
            <person name="Gehre F."/>
            <person name="Adegbola R.A."/>
            <person name="Parkhill J."/>
            <person name="de Jong B.C."/>
        </authorList>
    </citation>
    <scope>NUCLEOTIDE SEQUENCE [LARGE SCALE GENOMIC DNA]</scope>
    <source>
        <strain evidence="2 3">CIPT 140010059</strain>
    </source>
</reference>
<dbReference type="AlphaFoldDB" id="A0AB72XIU9"/>
<gene>
    <name evidence="2" type="ordered locus">MCAN_11511</name>
</gene>
<protein>
    <submittedName>
        <fullName evidence="2">Uncharacterized protein</fullName>
    </submittedName>
</protein>
<feature type="compositionally biased region" description="Basic and acidic residues" evidence="1">
    <location>
        <begin position="38"/>
        <end position="50"/>
    </location>
</feature>
<feature type="compositionally biased region" description="Basic and acidic residues" evidence="1">
    <location>
        <begin position="241"/>
        <end position="260"/>
    </location>
</feature>
<proteinExistence type="predicted"/>
<feature type="region of interest" description="Disordered" evidence="1">
    <location>
        <begin position="160"/>
        <end position="293"/>
    </location>
</feature>
<accession>A0AB72XIU9</accession>
<name>A0AB72XIU9_MYCCP</name>
<evidence type="ECO:0000256" key="1">
    <source>
        <dbReference type="SAM" id="MobiDB-lite"/>
    </source>
</evidence>